<dbReference type="Proteomes" id="UP001199659">
    <property type="component" value="Chromosome"/>
</dbReference>
<proteinExistence type="predicted"/>
<dbReference type="InterPro" id="IPR011600">
    <property type="entry name" value="Pept_C14_caspase"/>
</dbReference>
<name>A0ABY3S312_9ENTR</name>
<organism evidence="2 3">
    <name type="scientific">Pseudocitrobacter corydidari</name>
    <dbReference type="NCBI Taxonomy" id="2891570"/>
    <lineage>
        <taxon>Bacteria</taxon>
        <taxon>Pseudomonadati</taxon>
        <taxon>Pseudomonadota</taxon>
        <taxon>Gammaproteobacteria</taxon>
        <taxon>Enterobacterales</taxon>
        <taxon>Enterobacteriaceae</taxon>
        <taxon>Pseudocitrobacter</taxon>
    </lineage>
</organism>
<dbReference type="Pfam" id="PF00656">
    <property type="entry name" value="Peptidase_C14"/>
    <property type="match status" value="1"/>
</dbReference>
<dbReference type="InterPro" id="IPR029030">
    <property type="entry name" value="Caspase-like_dom_sf"/>
</dbReference>
<feature type="domain" description="Peptidase C14 caspase" evidence="1">
    <location>
        <begin position="4"/>
        <end position="133"/>
    </location>
</feature>
<evidence type="ECO:0000259" key="1">
    <source>
        <dbReference type="Pfam" id="PF00656"/>
    </source>
</evidence>
<gene>
    <name evidence="2" type="ORF">G163CM_18210</name>
</gene>
<evidence type="ECO:0000313" key="3">
    <source>
        <dbReference type="Proteomes" id="UP001199659"/>
    </source>
</evidence>
<dbReference type="Gene3D" id="3.40.50.1460">
    <property type="match status" value="1"/>
</dbReference>
<accession>A0ABY3S312</accession>
<dbReference type="EMBL" id="CP087880">
    <property type="protein sequence ID" value="UGS41120.1"/>
    <property type="molecule type" value="Genomic_DNA"/>
</dbReference>
<protein>
    <recommendedName>
        <fullName evidence="1">Peptidase C14 caspase domain-containing protein</fullName>
    </recommendedName>
</protein>
<keyword evidence="3" id="KW-1185">Reference proteome</keyword>
<sequence length="588" mass="67028">MPNLCLTIGVSTASPLAYLPGAITAAHEMSEWARQSGFVTEIITDEDNNPVTIARIREKLLLMLPDNAEIDLFILHFAGHGFRTGAEQNVWLPSDWEYEMRAISVEGLRRQLYRHGIKNLSIFSDACRSLPSDIETADIAQDHVLPRGPYDVTIPVLDRFNAVMDGQQAYMLKGDKLSPPRCIFSTVLLEGLCGQSSEAFDIHLRDCVIPESLALFAQKRMREIGELYRLKCIPEYATGIPRDHAVYFKNGNIPNVKIPKFQWPAPPDEYYVTPNVLNEAESDGEGAFEFEFDSGDDFEHEYFQQNETIDTPWQFERINDHGANFIVHGMIPKQIWSTHFSTSIRPGEYYIEILNGDAVQVLVEFDDGMVASVVVYSDLITILSRDHRGYMGWLCIERLKDSNFQQQHSIQAIADLQIGNLSADQVDKFATKLRMMKHINPILGAISSYLYDYVGDIDNIHRMAYFYCDHLQPIPFDIVLMGLLPTNYHQSRYETSVPAVEARISSPINESLPDWVRSATPVSNGTVAGLWPWLRQGWQFIEDPELEEVFIAERLQDVIPFMLPSQFSSFRLEGAEILIRKFNMEKNR</sequence>
<reference evidence="2 3" key="1">
    <citation type="journal article" date="2022" name="Int. J. Syst. Evol. Microbiol.">
        <title>Pseudocitrobacter corydidari sp. nov., isolated from the Asian emerald cockroach Corydidarum magnifica.</title>
        <authorList>
            <person name="Guzman J."/>
            <person name="Poehlein A."/>
            <person name="Glaeser S.P."/>
            <person name="Schwengers O."/>
            <person name="Blom J."/>
            <person name="Hollensteiner J."/>
            <person name="Kampfer P."/>
            <person name="Vilcinskas A."/>
        </authorList>
    </citation>
    <scope>NUCLEOTIDE SEQUENCE [LARGE SCALE GENOMIC DNA]</scope>
    <source>
        <strain evidence="2">G163CM</strain>
    </source>
</reference>
<dbReference type="SUPFAM" id="SSF52129">
    <property type="entry name" value="Caspase-like"/>
    <property type="match status" value="1"/>
</dbReference>
<dbReference type="RefSeq" id="WP_231827794.1">
    <property type="nucleotide sequence ID" value="NZ_CP087880.1"/>
</dbReference>
<evidence type="ECO:0000313" key="2">
    <source>
        <dbReference type="EMBL" id="UGS41120.1"/>
    </source>
</evidence>